<organism evidence="1 2">
    <name type="scientific">Bacillus thuringiensis</name>
    <dbReference type="NCBI Taxonomy" id="1428"/>
    <lineage>
        <taxon>Bacteria</taxon>
        <taxon>Bacillati</taxon>
        <taxon>Bacillota</taxon>
        <taxon>Bacilli</taxon>
        <taxon>Bacillales</taxon>
        <taxon>Bacillaceae</taxon>
        <taxon>Bacillus</taxon>
        <taxon>Bacillus cereus group</taxon>
    </lineage>
</organism>
<comment type="caution">
    <text evidence="1">The sequence shown here is derived from an EMBL/GenBank/DDBJ whole genome shotgun (WGS) entry which is preliminary data.</text>
</comment>
<accession>A0A9X6WGR2</accession>
<protein>
    <submittedName>
        <fullName evidence="1">Uncharacterized protein</fullName>
    </submittedName>
</protein>
<dbReference type="AlphaFoldDB" id="A0A9X6WGR2"/>
<evidence type="ECO:0000313" key="1">
    <source>
        <dbReference type="EMBL" id="PFJ29061.1"/>
    </source>
</evidence>
<name>A0A9X6WGR2_BACTU</name>
<proteinExistence type="predicted"/>
<reference evidence="1 2" key="1">
    <citation type="submission" date="2017-09" db="EMBL/GenBank/DDBJ databases">
        <title>Large-scale bioinformatics analysis of Bacillus genomes uncovers conserved roles of natural products in bacterial physiology.</title>
        <authorList>
            <consortium name="Agbiome Team Llc"/>
            <person name="Bleich R.M."/>
            <person name="Grubbs K.J."/>
            <person name="Santa Maria K.C."/>
            <person name="Allen S.E."/>
            <person name="Farag S."/>
            <person name="Shank E.A."/>
            <person name="Bowers A."/>
        </authorList>
    </citation>
    <scope>NUCLEOTIDE SEQUENCE [LARGE SCALE GENOMIC DNA]</scope>
    <source>
        <strain evidence="1 2">AFS085496</strain>
    </source>
</reference>
<evidence type="ECO:0000313" key="2">
    <source>
        <dbReference type="Proteomes" id="UP000224003"/>
    </source>
</evidence>
<dbReference type="EMBL" id="NUVX01000081">
    <property type="protein sequence ID" value="PFJ29061.1"/>
    <property type="molecule type" value="Genomic_DNA"/>
</dbReference>
<sequence>MFKIDDEVKCKETNLVGIVIDREWENGWTYTIFTDEGKYFYRNELEIEYAAINRKANKQHC</sequence>
<gene>
    <name evidence="1" type="ORF">COJ15_32880</name>
</gene>
<dbReference type="RefSeq" id="WP_141553162.1">
    <property type="nucleotide sequence ID" value="NZ_NUVX01000081.1"/>
</dbReference>
<dbReference type="Proteomes" id="UP000224003">
    <property type="component" value="Unassembled WGS sequence"/>
</dbReference>